<gene>
    <name evidence="1" type="ORF">S12H4_11692</name>
</gene>
<accession>X1TDD0</accession>
<comment type="caution">
    <text evidence="1">The sequence shown here is derived from an EMBL/GenBank/DDBJ whole genome shotgun (WGS) entry which is preliminary data.</text>
</comment>
<dbReference type="AlphaFoldDB" id="X1TDD0"/>
<reference evidence="1" key="1">
    <citation type="journal article" date="2014" name="Front. Microbiol.">
        <title>High frequency of phylogenetically diverse reductive dehalogenase-homologous genes in deep subseafloor sedimentary metagenomes.</title>
        <authorList>
            <person name="Kawai M."/>
            <person name="Futagami T."/>
            <person name="Toyoda A."/>
            <person name="Takaki Y."/>
            <person name="Nishi S."/>
            <person name="Hori S."/>
            <person name="Arai W."/>
            <person name="Tsubouchi T."/>
            <person name="Morono Y."/>
            <person name="Uchiyama I."/>
            <person name="Ito T."/>
            <person name="Fujiyama A."/>
            <person name="Inagaki F."/>
            <person name="Takami H."/>
        </authorList>
    </citation>
    <scope>NUCLEOTIDE SEQUENCE</scope>
    <source>
        <strain evidence="1">Expedition CK06-06</strain>
    </source>
</reference>
<sequence>MLDRLAEAAKEAERKFGLPPLSKFVETIDKLPDERRLKLIKEVLVVAERVSQSAPELEKVIGLIREINSMPIDKLEKVEKVLKRIEKIIKAAPEELLSFLT</sequence>
<dbReference type="EMBL" id="BARW01005326">
    <property type="protein sequence ID" value="GAI78019.1"/>
    <property type="molecule type" value="Genomic_DNA"/>
</dbReference>
<organism evidence="1">
    <name type="scientific">marine sediment metagenome</name>
    <dbReference type="NCBI Taxonomy" id="412755"/>
    <lineage>
        <taxon>unclassified sequences</taxon>
        <taxon>metagenomes</taxon>
        <taxon>ecological metagenomes</taxon>
    </lineage>
</organism>
<name>X1TDD0_9ZZZZ</name>
<protein>
    <submittedName>
        <fullName evidence="1">Uncharacterized protein</fullName>
    </submittedName>
</protein>
<feature type="non-terminal residue" evidence="1">
    <location>
        <position position="101"/>
    </location>
</feature>
<evidence type="ECO:0000313" key="1">
    <source>
        <dbReference type="EMBL" id="GAI78019.1"/>
    </source>
</evidence>
<proteinExistence type="predicted"/>